<dbReference type="Pfam" id="PF20434">
    <property type="entry name" value="BD-FAE"/>
    <property type="match status" value="1"/>
</dbReference>
<dbReference type="PANTHER" id="PTHR48081:SF13">
    <property type="entry name" value="ALPHA_BETA HYDROLASE"/>
    <property type="match status" value="1"/>
</dbReference>
<dbReference type="RefSeq" id="WP_089283780.1">
    <property type="nucleotide sequence ID" value="NZ_FZOJ01000016.1"/>
</dbReference>
<dbReference type="EMBL" id="FZOJ01000016">
    <property type="protein sequence ID" value="SNS66584.1"/>
    <property type="molecule type" value="Genomic_DNA"/>
</dbReference>
<keyword evidence="1" id="KW-0378">Hydrolase</keyword>
<gene>
    <name evidence="3" type="ORF">SAMN05446037_101631</name>
</gene>
<dbReference type="InterPro" id="IPR029058">
    <property type="entry name" value="AB_hydrolase_fold"/>
</dbReference>
<dbReference type="AlphaFoldDB" id="A0A239GEU0"/>
<keyword evidence="4" id="KW-1185">Reference proteome</keyword>
<dbReference type="PANTHER" id="PTHR48081">
    <property type="entry name" value="AB HYDROLASE SUPERFAMILY PROTEIN C4A8.06C"/>
    <property type="match status" value="1"/>
</dbReference>
<proteinExistence type="predicted"/>
<accession>A0A239GEU0</accession>
<dbReference type="InterPro" id="IPR050300">
    <property type="entry name" value="GDXG_lipolytic_enzyme"/>
</dbReference>
<feature type="domain" description="BD-FAE-like" evidence="2">
    <location>
        <begin position="61"/>
        <end position="267"/>
    </location>
</feature>
<sequence length="310" mass="34257">MNKFKRILGLTLITVLLLTQLTFAQGKMELNLEPTTLYHVKLIKDVNFSQSGDGNQPNLSMDILRPTSNEPLPAIVYITGNAWRYADRSVNLPMFAEIARSGYVIVFIDWRASSNEKFPAQIEDAKTAVRFLRANAEKYNIDPDRIGTWGHSSGGHLASMLGTTGDVEEFDKGDWQGYSSRVQAVAAWSAPIDLGTINPPSKASELHTDNSSLLLGINVYDPANKEKVAAAGPTKYITEDDPAFLLIYGDKDPVIPIKQGEDFYDALIAGGVDATFYKVISGVHSSIQFTNQEKIMNITKDFFDKELKGE</sequence>
<evidence type="ECO:0000256" key="1">
    <source>
        <dbReference type="ARBA" id="ARBA00022801"/>
    </source>
</evidence>
<evidence type="ECO:0000313" key="4">
    <source>
        <dbReference type="Proteomes" id="UP000198304"/>
    </source>
</evidence>
<dbReference type="OrthoDB" id="24847at2"/>
<protein>
    <submittedName>
        <fullName evidence="3">Acetyl esterase/lipase</fullName>
    </submittedName>
</protein>
<evidence type="ECO:0000259" key="2">
    <source>
        <dbReference type="Pfam" id="PF20434"/>
    </source>
</evidence>
<reference evidence="3 4" key="1">
    <citation type="submission" date="2017-06" db="EMBL/GenBank/DDBJ databases">
        <authorList>
            <person name="Kim H.J."/>
            <person name="Triplett B.A."/>
        </authorList>
    </citation>
    <scope>NUCLEOTIDE SEQUENCE [LARGE SCALE GENOMIC DNA]</scope>
    <source>
        <strain evidence="3 4">SCA</strain>
    </source>
</reference>
<evidence type="ECO:0000313" key="3">
    <source>
        <dbReference type="EMBL" id="SNS66584.1"/>
    </source>
</evidence>
<dbReference type="GO" id="GO:0016787">
    <property type="term" value="F:hydrolase activity"/>
    <property type="evidence" value="ECO:0007669"/>
    <property type="project" value="UniProtKB-KW"/>
</dbReference>
<dbReference type="SUPFAM" id="SSF53474">
    <property type="entry name" value="alpha/beta-Hydrolases"/>
    <property type="match status" value="1"/>
</dbReference>
<dbReference type="InterPro" id="IPR049492">
    <property type="entry name" value="BD-FAE-like_dom"/>
</dbReference>
<name>A0A239GEU0_9FIRM</name>
<dbReference type="Gene3D" id="3.40.50.1820">
    <property type="entry name" value="alpha/beta hydrolase"/>
    <property type="match status" value="1"/>
</dbReference>
<organism evidence="3 4">
    <name type="scientific">Anaerovirgula multivorans</name>
    <dbReference type="NCBI Taxonomy" id="312168"/>
    <lineage>
        <taxon>Bacteria</taxon>
        <taxon>Bacillati</taxon>
        <taxon>Bacillota</taxon>
        <taxon>Clostridia</taxon>
        <taxon>Peptostreptococcales</taxon>
        <taxon>Natronincolaceae</taxon>
        <taxon>Anaerovirgula</taxon>
    </lineage>
</organism>
<dbReference type="Proteomes" id="UP000198304">
    <property type="component" value="Unassembled WGS sequence"/>
</dbReference>